<sequence length="49" mass="5682">MTEQPKDVEKYFENSKCKICGVVVQPHFQGNTKLPKEEHLAKEHADLEQ</sequence>
<dbReference type="AlphaFoldDB" id="A0A382U9W0"/>
<reference evidence="1" key="1">
    <citation type="submission" date="2018-05" db="EMBL/GenBank/DDBJ databases">
        <authorList>
            <person name="Lanie J.A."/>
            <person name="Ng W.-L."/>
            <person name="Kazmierczak K.M."/>
            <person name="Andrzejewski T.M."/>
            <person name="Davidsen T.M."/>
            <person name="Wayne K.J."/>
            <person name="Tettelin H."/>
            <person name="Glass J.I."/>
            <person name="Rusch D."/>
            <person name="Podicherti R."/>
            <person name="Tsui H.-C.T."/>
            <person name="Winkler M.E."/>
        </authorList>
    </citation>
    <scope>NUCLEOTIDE SEQUENCE</scope>
</reference>
<dbReference type="EMBL" id="UINC01142604">
    <property type="protein sequence ID" value="SVD31039.1"/>
    <property type="molecule type" value="Genomic_DNA"/>
</dbReference>
<accession>A0A382U9W0</accession>
<organism evidence="1">
    <name type="scientific">marine metagenome</name>
    <dbReference type="NCBI Taxonomy" id="408172"/>
    <lineage>
        <taxon>unclassified sequences</taxon>
        <taxon>metagenomes</taxon>
        <taxon>ecological metagenomes</taxon>
    </lineage>
</organism>
<proteinExistence type="predicted"/>
<name>A0A382U9W0_9ZZZZ</name>
<gene>
    <name evidence="1" type="ORF">METZ01_LOCUS383893</name>
</gene>
<evidence type="ECO:0000313" key="1">
    <source>
        <dbReference type="EMBL" id="SVD31039.1"/>
    </source>
</evidence>
<protein>
    <recommendedName>
        <fullName evidence="2">BED-type domain-containing protein</fullName>
    </recommendedName>
</protein>
<evidence type="ECO:0008006" key="2">
    <source>
        <dbReference type="Google" id="ProtNLM"/>
    </source>
</evidence>